<dbReference type="SUPFAM" id="SSF54631">
    <property type="entry name" value="CBS-domain pair"/>
    <property type="match status" value="2"/>
</dbReference>
<feature type="compositionally biased region" description="Low complexity" evidence="4">
    <location>
        <begin position="74"/>
        <end position="87"/>
    </location>
</feature>
<keyword evidence="7" id="KW-1185">Reference proteome</keyword>
<dbReference type="InParanoid" id="C1FJ33"/>
<dbReference type="PANTHER" id="PTHR13780:SF128">
    <property type="entry name" value="CBS DOMAIN-CONTAINING PROTEIN"/>
    <property type="match status" value="1"/>
</dbReference>
<keyword evidence="1" id="KW-0677">Repeat</keyword>
<accession>C1FJ33</accession>
<dbReference type="GeneID" id="8248148"/>
<dbReference type="EMBL" id="CP001577">
    <property type="protein sequence ID" value="ACO70285.1"/>
    <property type="molecule type" value="Genomic_DNA"/>
</dbReference>
<evidence type="ECO:0000259" key="5">
    <source>
        <dbReference type="PROSITE" id="PS51371"/>
    </source>
</evidence>
<dbReference type="OrthoDB" id="10678269at2759"/>
<evidence type="ECO:0000256" key="1">
    <source>
        <dbReference type="ARBA" id="ARBA00022737"/>
    </source>
</evidence>
<dbReference type="Gene3D" id="3.10.580.10">
    <property type="entry name" value="CBS-domain"/>
    <property type="match status" value="2"/>
</dbReference>
<dbReference type="RefSeq" id="XP_002509027.1">
    <property type="nucleotide sequence ID" value="XM_002508981.1"/>
</dbReference>
<dbReference type="PANTHER" id="PTHR13780">
    <property type="entry name" value="AMP-ACTIVATED PROTEIN KINASE, GAMMA REGULATORY SUBUNIT"/>
    <property type="match status" value="1"/>
</dbReference>
<reference evidence="6 7" key="1">
    <citation type="journal article" date="2009" name="Science">
        <title>Green evolution and dynamic adaptations revealed by genomes of the marine picoeukaryotes Micromonas.</title>
        <authorList>
            <person name="Worden A.Z."/>
            <person name="Lee J.H."/>
            <person name="Mock T."/>
            <person name="Rouze P."/>
            <person name="Simmons M.P."/>
            <person name="Aerts A.L."/>
            <person name="Allen A.E."/>
            <person name="Cuvelier M.L."/>
            <person name="Derelle E."/>
            <person name="Everett M.V."/>
            <person name="Foulon E."/>
            <person name="Grimwood J."/>
            <person name="Gundlach H."/>
            <person name="Henrissat B."/>
            <person name="Napoli C."/>
            <person name="McDonald S.M."/>
            <person name="Parker M.S."/>
            <person name="Rombauts S."/>
            <person name="Salamov A."/>
            <person name="Von Dassow P."/>
            <person name="Badger J.H."/>
            <person name="Coutinho P.M."/>
            <person name="Demir E."/>
            <person name="Dubchak I."/>
            <person name="Gentemann C."/>
            <person name="Eikrem W."/>
            <person name="Gready J.E."/>
            <person name="John U."/>
            <person name="Lanier W."/>
            <person name="Lindquist E.A."/>
            <person name="Lucas S."/>
            <person name="Mayer K.F."/>
            <person name="Moreau H."/>
            <person name="Not F."/>
            <person name="Otillar R."/>
            <person name="Panaud O."/>
            <person name="Pangilinan J."/>
            <person name="Paulsen I."/>
            <person name="Piegu B."/>
            <person name="Poliakov A."/>
            <person name="Robbens S."/>
            <person name="Schmutz J."/>
            <person name="Toulza E."/>
            <person name="Wyss T."/>
            <person name="Zelensky A."/>
            <person name="Zhou K."/>
            <person name="Armbrust E.V."/>
            <person name="Bhattacharya D."/>
            <person name="Goodenough U.W."/>
            <person name="Van de Peer Y."/>
            <person name="Grigoriev I.V."/>
        </authorList>
    </citation>
    <scope>NUCLEOTIDE SEQUENCE [LARGE SCALE GENOMIC DNA]</scope>
    <source>
        <strain evidence="7">RCC299 / NOUM17</strain>
    </source>
</reference>
<evidence type="ECO:0000256" key="2">
    <source>
        <dbReference type="ARBA" id="ARBA00023122"/>
    </source>
</evidence>
<proteinExistence type="predicted"/>
<dbReference type="GO" id="GO:0005634">
    <property type="term" value="C:nucleus"/>
    <property type="evidence" value="ECO:0007669"/>
    <property type="project" value="TreeGrafter"/>
</dbReference>
<feature type="region of interest" description="Disordered" evidence="4">
    <location>
        <begin position="1"/>
        <end position="59"/>
    </location>
</feature>
<sequence>MDGAQPGPPKIRVVAARSAPRQAPGAPGAPAPAPTPAHAQHVFTPPQLPATHPGNVDAAGSVHGSVAACSNVTTRASSSRTASLGSSDAPPDELLSTHRALVLASRLRALLERTSVGELLRAKRENERATCPDDDQQPGVLTLWPDTKIVDALRQLSRRRVLSAPVVDASSGQLVHKGFLSLSDIVLDLCSRDTVELEALLRELGESTLGDESHYPPGTEWQNLPVSEVMATPNWQDGHSVWRCDDPEYERLTVLELCREYFFHGSPDGPICHRVAVFRRDGDALRVAAVISAADIVRHSLLAATEQPGPSIDDQSIDEDSIAADEIAALAARTTLAELGMAVKTVFTVDADDAALHAFQRMTRLGLTSAAAVSGFREDGSFDGEVVCDVTAGDIRGVWPDQFRALTSPLREYIERVRGVERGGGGNGIGGVFWRPRLARPRFFRRSTTFAEAVERLSEDAVHHGFVSEDRAGTRVTSKDLIGIVTQTDVLRRICFEDEYLSECLSG</sequence>
<evidence type="ECO:0000313" key="6">
    <source>
        <dbReference type="EMBL" id="ACO70285.1"/>
    </source>
</evidence>
<name>C1FJ33_MICCC</name>
<evidence type="ECO:0000313" key="7">
    <source>
        <dbReference type="Proteomes" id="UP000002009"/>
    </source>
</evidence>
<evidence type="ECO:0000256" key="3">
    <source>
        <dbReference type="PROSITE-ProRule" id="PRU00703"/>
    </source>
</evidence>
<dbReference type="InterPro" id="IPR046342">
    <property type="entry name" value="CBS_dom_sf"/>
</dbReference>
<evidence type="ECO:0000256" key="4">
    <source>
        <dbReference type="SAM" id="MobiDB-lite"/>
    </source>
</evidence>
<dbReference type="KEGG" id="mis:MICPUN_103482"/>
<organism evidence="6 7">
    <name type="scientific">Micromonas commoda (strain RCC299 / NOUM17 / CCMP2709)</name>
    <name type="common">Picoplanktonic green alga</name>
    <dbReference type="NCBI Taxonomy" id="296587"/>
    <lineage>
        <taxon>Eukaryota</taxon>
        <taxon>Viridiplantae</taxon>
        <taxon>Chlorophyta</taxon>
        <taxon>Mamiellophyceae</taxon>
        <taxon>Mamiellales</taxon>
        <taxon>Mamiellaceae</taxon>
        <taxon>Micromonas</taxon>
    </lineage>
</organism>
<dbReference type="PROSITE" id="PS51371">
    <property type="entry name" value="CBS"/>
    <property type="match status" value="1"/>
</dbReference>
<dbReference type="SMART" id="SM00116">
    <property type="entry name" value="CBS"/>
    <property type="match status" value="3"/>
</dbReference>
<keyword evidence="2 3" id="KW-0129">CBS domain</keyword>
<dbReference type="InterPro" id="IPR000644">
    <property type="entry name" value="CBS_dom"/>
</dbReference>
<protein>
    <recommendedName>
        <fullName evidence="5">CBS domain-containing protein</fullName>
    </recommendedName>
</protein>
<dbReference type="Pfam" id="PF00571">
    <property type="entry name" value="CBS"/>
    <property type="match status" value="1"/>
</dbReference>
<gene>
    <name evidence="6" type="ORF">MICPUN_103482</name>
</gene>
<dbReference type="AlphaFoldDB" id="C1FJ33"/>
<dbReference type="InterPro" id="IPR050511">
    <property type="entry name" value="AMPK_gamma/SDS23_families"/>
</dbReference>
<dbReference type="GO" id="GO:0005737">
    <property type="term" value="C:cytoplasm"/>
    <property type="evidence" value="ECO:0007669"/>
    <property type="project" value="TreeGrafter"/>
</dbReference>
<feature type="compositionally biased region" description="Low complexity" evidence="4">
    <location>
        <begin position="15"/>
        <end position="26"/>
    </location>
</feature>
<feature type="domain" description="CBS" evidence="5">
    <location>
        <begin position="136"/>
        <end position="195"/>
    </location>
</feature>
<feature type="region of interest" description="Disordered" evidence="4">
    <location>
        <begin position="74"/>
        <end position="93"/>
    </location>
</feature>
<dbReference type="Proteomes" id="UP000002009">
    <property type="component" value="Chromosome 12"/>
</dbReference>